<reference evidence="2" key="2">
    <citation type="submission" date="2020-09" db="EMBL/GenBank/DDBJ databases">
        <authorList>
            <person name="Sun Q."/>
            <person name="Ohkuma M."/>
        </authorList>
    </citation>
    <scope>NUCLEOTIDE SEQUENCE</scope>
    <source>
        <strain evidence="2">JCM 3276</strain>
    </source>
</reference>
<protein>
    <submittedName>
        <fullName evidence="2">Uncharacterized protein</fullName>
    </submittedName>
</protein>
<reference evidence="2" key="1">
    <citation type="journal article" date="2014" name="Int. J. Syst. Evol. Microbiol.">
        <title>Complete genome sequence of Corynebacterium casei LMG S-19264T (=DSM 44701T), isolated from a smear-ripened cheese.</title>
        <authorList>
            <consortium name="US DOE Joint Genome Institute (JGI-PGF)"/>
            <person name="Walter F."/>
            <person name="Albersmeier A."/>
            <person name="Kalinowski J."/>
            <person name="Ruckert C."/>
        </authorList>
    </citation>
    <scope>NUCLEOTIDE SEQUENCE</scope>
    <source>
        <strain evidence="2">JCM 3276</strain>
    </source>
</reference>
<proteinExistence type="predicted"/>
<evidence type="ECO:0000313" key="3">
    <source>
        <dbReference type="Proteomes" id="UP000660680"/>
    </source>
</evidence>
<organism evidence="2 3">
    <name type="scientific">Actinokineospora fastidiosa</name>
    <dbReference type="NCBI Taxonomy" id="1816"/>
    <lineage>
        <taxon>Bacteria</taxon>
        <taxon>Bacillati</taxon>
        <taxon>Actinomycetota</taxon>
        <taxon>Actinomycetes</taxon>
        <taxon>Pseudonocardiales</taxon>
        <taxon>Pseudonocardiaceae</taxon>
        <taxon>Actinokineospora</taxon>
    </lineage>
</organism>
<name>A0A918GRZ8_9PSEU</name>
<feature type="region of interest" description="Disordered" evidence="1">
    <location>
        <begin position="38"/>
        <end position="64"/>
    </location>
</feature>
<dbReference type="EMBL" id="BMRB01000009">
    <property type="protein sequence ID" value="GGS57093.1"/>
    <property type="molecule type" value="Genomic_DNA"/>
</dbReference>
<accession>A0A918GRZ8</accession>
<dbReference type="RefSeq" id="WP_189213987.1">
    <property type="nucleotide sequence ID" value="NZ_BMRB01000009.1"/>
</dbReference>
<dbReference type="Proteomes" id="UP000660680">
    <property type="component" value="Unassembled WGS sequence"/>
</dbReference>
<evidence type="ECO:0000256" key="1">
    <source>
        <dbReference type="SAM" id="MobiDB-lite"/>
    </source>
</evidence>
<evidence type="ECO:0000313" key="2">
    <source>
        <dbReference type="EMBL" id="GGS57093.1"/>
    </source>
</evidence>
<dbReference type="AlphaFoldDB" id="A0A918GRZ8"/>
<sequence>MSLSLWLVCGVVVAVAAWRLRLAAARLRAILGEPPEAQRAEVAPASGEPPAIAWPHPPGRLWVR</sequence>
<keyword evidence="3" id="KW-1185">Reference proteome</keyword>
<comment type="caution">
    <text evidence="2">The sequence shown here is derived from an EMBL/GenBank/DDBJ whole genome shotgun (WGS) entry which is preliminary data.</text>
</comment>
<gene>
    <name evidence="2" type="ORF">GCM10010171_60040</name>
</gene>